<name>A0A5Q2VJ31_SERPR</name>
<sequence>MAAELEGTFDGSEVYLTVGPLLVTGFSDGDSITAARASNFYDYRVGLHGSVGRSRNTDKTGTIEVHTLQTSIANDELSALLNLDSLTTDGKAVFPISVTDFSGRTVIAAGQAWIEALGGVPFSTNAVGERVWTFRCADLKMFVGGNNV</sequence>
<dbReference type="InterPro" id="IPR021695">
    <property type="entry name" value="Phage_KPP10_Orf10"/>
</dbReference>
<evidence type="ECO:0000313" key="1">
    <source>
        <dbReference type="EMBL" id="QGH63433.1"/>
    </source>
</evidence>
<dbReference type="AlphaFoldDB" id="A0A5Q2VJ31"/>
<dbReference type="EMBL" id="CP045913">
    <property type="protein sequence ID" value="QGH63433.1"/>
    <property type="molecule type" value="Genomic_DNA"/>
</dbReference>
<dbReference type="Proteomes" id="UP000381260">
    <property type="component" value="Chromosome"/>
</dbReference>
<proteinExistence type="predicted"/>
<evidence type="ECO:0000313" key="2">
    <source>
        <dbReference type="Proteomes" id="UP000381260"/>
    </source>
</evidence>
<reference evidence="1 2" key="1">
    <citation type="submission" date="2019-11" db="EMBL/GenBank/DDBJ databases">
        <title>The Phosphoenolpyruvate Phosphotransferase System Regulates Serratia proteamaculans 336X Biofilm Formation and Wheat Roots colonization.</title>
        <authorList>
            <person name="Liu F."/>
        </authorList>
    </citation>
    <scope>NUCLEOTIDE SEQUENCE [LARGE SCALE GENOMIC DNA]</scope>
    <source>
        <strain evidence="1 2">336X</strain>
    </source>
</reference>
<dbReference type="Pfam" id="PF11681">
    <property type="entry name" value="Phage_Tube_PhiTE"/>
    <property type="match status" value="1"/>
</dbReference>
<gene>
    <name evidence="1" type="ORF">GHV41_22440</name>
</gene>
<dbReference type="NCBIfam" id="NF047581">
    <property type="entry name" value="gp105_phage_fam"/>
    <property type="match status" value="1"/>
</dbReference>
<dbReference type="RefSeq" id="WP_153860158.1">
    <property type="nucleotide sequence ID" value="NZ_CP045913.1"/>
</dbReference>
<protein>
    <submittedName>
        <fullName evidence="1">DUF3277 family protein</fullName>
    </submittedName>
</protein>
<accession>A0A5Q2VJ31</accession>
<organism evidence="1 2">
    <name type="scientific">Serratia proteamaculans</name>
    <dbReference type="NCBI Taxonomy" id="28151"/>
    <lineage>
        <taxon>Bacteria</taxon>
        <taxon>Pseudomonadati</taxon>
        <taxon>Pseudomonadota</taxon>
        <taxon>Gammaproteobacteria</taxon>
        <taxon>Enterobacterales</taxon>
        <taxon>Yersiniaceae</taxon>
        <taxon>Serratia</taxon>
    </lineage>
</organism>